<name>A0A0E9QDV6_ANGAN</name>
<proteinExistence type="predicted"/>
<reference evidence="2" key="2">
    <citation type="journal article" date="2015" name="Fish Shellfish Immunol.">
        <title>Early steps in the European eel (Anguilla anguilla)-Vibrio vulnificus interaction in the gills: Role of the RtxA13 toxin.</title>
        <authorList>
            <person name="Callol A."/>
            <person name="Pajuelo D."/>
            <person name="Ebbesson L."/>
            <person name="Teles M."/>
            <person name="MacKenzie S."/>
            <person name="Amaro C."/>
        </authorList>
    </citation>
    <scope>NUCLEOTIDE SEQUENCE</scope>
</reference>
<feature type="region of interest" description="Disordered" evidence="1">
    <location>
        <begin position="1"/>
        <end position="24"/>
    </location>
</feature>
<sequence>MTITNTGVHKETEQNKQMNRKEKL</sequence>
<protein>
    <submittedName>
        <fullName evidence="2">Uncharacterized protein</fullName>
    </submittedName>
</protein>
<reference evidence="2" key="1">
    <citation type="submission" date="2014-11" db="EMBL/GenBank/DDBJ databases">
        <authorList>
            <person name="Amaro Gonzalez C."/>
        </authorList>
    </citation>
    <scope>NUCLEOTIDE SEQUENCE</scope>
</reference>
<dbReference type="AlphaFoldDB" id="A0A0E9QDV6"/>
<organism evidence="2">
    <name type="scientific">Anguilla anguilla</name>
    <name type="common">European freshwater eel</name>
    <name type="synonym">Muraena anguilla</name>
    <dbReference type="NCBI Taxonomy" id="7936"/>
    <lineage>
        <taxon>Eukaryota</taxon>
        <taxon>Metazoa</taxon>
        <taxon>Chordata</taxon>
        <taxon>Craniata</taxon>
        <taxon>Vertebrata</taxon>
        <taxon>Euteleostomi</taxon>
        <taxon>Actinopterygii</taxon>
        <taxon>Neopterygii</taxon>
        <taxon>Teleostei</taxon>
        <taxon>Anguilliformes</taxon>
        <taxon>Anguillidae</taxon>
        <taxon>Anguilla</taxon>
    </lineage>
</organism>
<accession>A0A0E9QDV6</accession>
<evidence type="ECO:0000256" key="1">
    <source>
        <dbReference type="SAM" id="MobiDB-lite"/>
    </source>
</evidence>
<feature type="compositionally biased region" description="Basic and acidic residues" evidence="1">
    <location>
        <begin position="8"/>
        <end position="24"/>
    </location>
</feature>
<evidence type="ECO:0000313" key="2">
    <source>
        <dbReference type="EMBL" id="JAH14964.1"/>
    </source>
</evidence>
<dbReference type="EMBL" id="GBXM01093613">
    <property type="protein sequence ID" value="JAH14964.1"/>
    <property type="molecule type" value="Transcribed_RNA"/>
</dbReference>